<evidence type="ECO:0000259" key="4">
    <source>
        <dbReference type="Pfam" id="PF20518"/>
    </source>
</evidence>
<dbReference type="PANTHER" id="PTHR12827">
    <property type="entry name" value="MEIOTIC CHECKPOINT REGULATOR TSG24 FAMILY MEMBER"/>
    <property type="match status" value="1"/>
</dbReference>
<dbReference type="Proteomes" id="UP000824782">
    <property type="component" value="Unassembled WGS sequence"/>
</dbReference>
<dbReference type="EMBL" id="WNYA01048527">
    <property type="protein sequence ID" value="KAG8536200.1"/>
    <property type="molecule type" value="Genomic_DNA"/>
</dbReference>
<comment type="caution">
    <text evidence="5">The sequence shown here is derived from an EMBL/GenBank/DDBJ whole genome shotgun (WGS) entry which is preliminary data.</text>
</comment>
<dbReference type="Pfam" id="PF20518">
    <property type="entry name" value="Apc1_MidN"/>
    <property type="match status" value="1"/>
</dbReference>
<evidence type="ECO:0000313" key="6">
    <source>
        <dbReference type="Proteomes" id="UP000824782"/>
    </source>
</evidence>
<dbReference type="GO" id="GO:0051301">
    <property type="term" value="P:cell division"/>
    <property type="evidence" value="ECO:0007669"/>
    <property type="project" value="UniProtKB-KW"/>
</dbReference>
<keyword evidence="2" id="KW-0498">Mitosis</keyword>
<evidence type="ECO:0000313" key="5">
    <source>
        <dbReference type="EMBL" id="KAG8536200.1"/>
    </source>
</evidence>
<reference evidence="5" key="1">
    <citation type="thesis" date="2020" institute="ProQuest LLC" country="789 East Eisenhower Parkway, Ann Arbor, MI, USA">
        <title>Comparative Genomics and Chromosome Evolution.</title>
        <authorList>
            <person name="Mudd A.B."/>
        </authorList>
    </citation>
    <scope>NUCLEOTIDE SEQUENCE</scope>
    <source>
        <strain evidence="5">237g6f4</strain>
        <tissue evidence="5">Blood</tissue>
    </source>
</reference>
<protein>
    <recommendedName>
        <fullName evidence="4">Anaphase-promoting complex subunit 1 middle domain-containing protein</fullName>
    </recommendedName>
</protein>
<keyword evidence="6" id="KW-1185">Reference proteome</keyword>
<proteinExistence type="predicted"/>
<evidence type="ECO:0000256" key="3">
    <source>
        <dbReference type="ARBA" id="ARBA00023306"/>
    </source>
</evidence>
<gene>
    <name evidence="5" type="ORF">GDO81_026915</name>
</gene>
<dbReference type="PANTHER" id="PTHR12827:SF3">
    <property type="entry name" value="ANAPHASE-PROMOTING COMPLEX SUBUNIT 1"/>
    <property type="match status" value="1"/>
</dbReference>
<dbReference type="GO" id="GO:0070979">
    <property type="term" value="P:protein K11-linked ubiquitination"/>
    <property type="evidence" value="ECO:0007669"/>
    <property type="project" value="TreeGrafter"/>
</dbReference>
<evidence type="ECO:0000256" key="2">
    <source>
        <dbReference type="ARBA" id="ARBA00022776"/>
    </source>
</evidence>
<accession>A0AAV6YKM2</accession>
<dbReference type="GO" id="GO:0005680">
    <property type="term" value="C:anaphase-promoting complex"/>
    <property type="evidence" value="ECO:0007669"/>
    <property type="project" value="InterPro"/>
</dbReference>
<evidence type="ECO:0000256" key="1">
    <source>
        <dbReference type="ARBA" id="ARBA00022618"/>
    </source>
</evidence>
<organism evidence="5 6">
    <name type="scientific">Engystomops pustulosus</name>
    <name type="common">Tungara frog</name>
    <name type="synonym">Physalaemus pustulosus</name>
    <dbReference type="NCBI Taxonomy" id="76066"/>
    <lineage>
        <taxon>Eukaryota</taxon>
        <taxon>Metazoa</taxon>
        <taxon>Chordata</taxon>
        <taxon>Craniata</taxon>
        <taxon>Vertebrata</taxon>
        <taxon>Euteleostomi</taxon>
        <taxon>Amphibia</taxon>
        <taxon>Batrachia</taxon>
        <taxon>Anura</taxon>
        <taxon>Neobatrachia</taxon>
        <taxon>Hyloidea</taxon>
        <taxon>Leptodactylidae</taxon>
        <taxon>Leiuperinae</taxon>
        <taxon>Engystomops</taxon>
    </lineage>
</organism>
<dbReference type="GO" id="GO:0007091">
    <property type="term" value="P:metaphase/anaphase transition of mitotic cell cycle"/>
    <property type="evidence" value="ECO:0007669"/>
    <property type="project" value="TreeGrafter"/>
</dbReference>
<keyword evidence="1" id="KW-0132">Cell division</keyword>
<dbReference type="AlphaFoldDB" id="A0AAV6YKM2"/>
<dbReference type="InterPro" id="IPR024990">
    <property type="entry name" value="Apc1"/>
</dbReference>
<feature type="domain" description="Anaphase-promoting complex subunit 1 middle" evidence="4">
    <location>
        <begin position="1"/>
        <end position="116"/>
    </location>
</feature>
<dbReference type="GO" id="GO:0031145">
    <property type="term" value="P:anaphase-promoting complex-dependent catabolic process"/>
    <property type="evidence" value="ECO:0007669"/>
    <property type="project" value="TreeGrafter"/>
</dbReference>
<dbReference type="GO" id="GO:0060090">
    <property type="term" value="F:molecular adaptor activity"/>
    <property type="evidence" value="ECO:0007669"/>
    <property type="project" value="TreeGrafter"/>
</dbReference>
<keyword evidence="3" id="KW-0131">Cell cycle</keyword>
<name>A0AAV6YKM2_ENGPU</name>
<sequence>MDFEGSLSPVIAPKKARPSETGSDEDWEYLIHSDYHRNIEFHVFAKALQLEPVEVPISKDDNQQAFNLDSTALLFSHIPAIFYVLHLTYEELKLNTLMRDGIRSLVTLLLQLARCLVVLYTMQSLG</sequence>
<dbReference type="InterPro" id="IPR046794">
    <property type="entry name" value="Apc1_MidN"/>
</dbReference>